<comment type="similarity">
    <text evidence="1">Belongs to the ATP12 family.</text>
</comment>
<evidence type="ECO:0000256" key="2">
    <source>
        <dbReference type="ARBA" id="ARBA00022946"/>
    </source>
</evidence>
<dbReference type="RefSeq" id="WP_304374991.1">
    <property type="nucleotide sequence ID" value="NZ_JAUOZU010000003.1"/>
</dbReference>
<reference evidence="4" key="2">
    <citation type="submission" date="2023-07" db="EMBL/GenBank/DDBJ databases">
        <authorList>
            <person name="Shen H."/>
        </authorList>
    </citation>
    <scope>NUCLEOTIDE SEQUENCE</scope>
    <source>
        <strain evidence="4">TNR-22</strain>
    </source>
</reference>
<keyword evidence="2" id="KW-0809">Transit peptide</keyword>
<organism evidence="4 5">
    <name type="scientific">Rhizobium alvei</name>
    <dbReference type="NCBI Taxonomy" id="1132659"/>
    <lineage>
        <taxon>Bacteria</taxon>
        <taxon>Pseudomonadati</taxon>
        <taxon>Pseudomonadota</taxon>
        <taxon>Alphaproteobacteria</taxon>
        <taxon>Hyphomicrobiales</taxon>
        <taxon>Rhizobiaceae</taxon>
        <taxon>Rhizobium/Agrobacterium group</taxon>
        <taxon>Rhizobium</taxon>
    </lineage>
</organism>
<comment type="caution">
    <text evidence="4">The sequence shown here is derived from an EMBL/GenBank/DDBJ whole genome shotgun (WGS) entry which is preliminary data.</text>
</comment>
<dbReference type="PANTHER" id="PTHR21013">
    <property type="entry name" value="ATP SYNTHASE MITOCHONDRIAL F1 COMPLEX ASSEMBLY FACTOR 2/ATP12 PROTEIN, MITOCHONDRIAL PRECURSOR"/>
    <property type="match status" value="1"/>
</dbReference>
<dbReference type="Pfam" id="PF07542">
    <property type="entry name" value="ATP12"/>
    <property type="match status" value="1"/>
</dbReference>
<evidence type="ECO:0000256" key="1">
    <source>
        <dbReference type="ARBA" id="ARBA00008231"/>
    </source>
</evidence>
<sequence length="264" mass="29217">MRDIFSDLSAPTLSDPDPTRRAQIQMKQPLPKRFYKDVSISEIDGEFAVLLDGRPVKTPGKNKLSLPTVRAAELVAAEWQAQETEINPGKMPLTRLANTAIDGIANEVDAVFDDMLKFAGTDLLCYRADDPENLVNRQNEVWDPVVRWAAETLGARFILVAGIMHHEQPVQALSATEAALAEHKEAFRLACLHTMTTLMGSAILATAYAHGRLTAEEAWKAAHVDEDYQIDLWGTDAEAEARRAARWTEFSAAARLFEAITGRC</sequence>
<protein>
    <submittedName>
        <fullName evidence="4">ATP12 family chaperone protein</fullName>
    </submittedName>
</protein>
<gene>
    <name evidence="4" type="ORF">Q4481_03980</name>
</gene>
<keyword evidence="5" id="KW-1185">Reference proteome</keyword>
<dbReference type="Proteomes" id="UP001174932">
    <property type="component" value="Unassembled WGS sequence"/>
</dbReference>
<dbReference type="InterPro" id="IPR042272">
    <property type="entry name" value="ATP12_ATP_synth-F1-assembly_N"/>
</dbReference>
<evidence type="ECO:0000313" key="5">
    <source>
        <dbReference type="Proteomes" id="UP001174932"/>
    </source>
</evidence>
<reference evidence="4" key="1">
    <citation type="journal article" date="2015" name="Int. J. Syst. Evol. Microbiol.">
        <title>Rhizobium alvei sp. nov., isolated from a freshwater river.</title>
        <authorList>
            <person name="Sheu S.Y."/>
            <person name="Huang H.W."/>
            <person name="Young C.C."/>
            <person name="Chen W.M."/>
        </authorList>
    </citation>
    <scope>NUCLEOTIDE SEQUENCE</scope>
    <source>
        <strain evidence="4">TNR-22</strain>
    </source>
</reference>
<dbReference type="InterPro" id="IPR011419">
    <property type="entry name" value="ATP12_ATP_synth-F1-assembly"/>
</dbReference>
<evidence type="ECO:0000313" key="4">
    <source>
        <dbReference type="EMBL" id="MDO6963102.1"/>
    </source>
</evidence>
<dbReference type="Gene3D" id="3.30.2180.10">
    <property type="entry name" value="ATP12-like"/>
    <property type="match status" value="1"/>
</dbReference>
<dbReference type="Gene3D" id="1.10.3580.10">
    <property type="entry name" value="ATP12 ATPase"/>
    <property type="match status" value="1"/>
</dbReference>
<dbReference type="SUPFAM" id="SSF160909">
    <property type="entry name" value="ATP12-like"/>
    <property type="match status" value="1"/>
</dbReference>
<proteinExistence type="inferred from homology"/>
<dbReference type="InterPro" id="IPR023335">
    <property type="entry name" value="ATP12_ortho_dom_sf"/>
</dbReference>
<dbReference type="PANTHER" id="PTHR21013:SF10">
    <property type="entry name" value="ATP SYNTHASE MITOCHONDRIAL F1 COMPLEX ASSEMBLY FACTOR 2"/>
    <property type="match status" value="1"/>
</dbReference>
<name>A0ABT8YHF2_9HYPH</name>
<dbReference type="EMBL" id="JAUOZU010000003">
    <property type="protein sequence ID" value="MDO6963102.1"/>
    <property type="molecule type" value="Genomic_DNA"/>
</dbReference>
<keyword evidence="3" id="KW-0143">Chaperone</keyword>
<accession>A0ABT8YHF2</accession>
<evidence type="ECO:0000256" key="3">
    <source>
        <dbReference type="ARBA" id="ARBA00023186"/>
    </source>
</evidence>